<comment type="caution">
    <text evidence="2">The sequence shown here is derived from an EMBL/GenBank/DDBJ whole genome shotgun (WGS) entry which is preliminary data.</text>
</comment>
<protein>
    <submittedName>
        <fullName evidence="2">Uncharacterized protein</fullName>
    </submittedName>
</protein>
<keyword evidence="1" id="KW-0732">Signal</keyword>
<evidence type="ECO:0000313" key="2">
    <source>
        <dbReference type="EMBL" id="PSK94916.1"/>
    </source>
</evidence>
<proteinExistence type="predicted"/>
<dbReference type="RefSeq" id="WP_106521598.1">
    <property type="nucleotide sequence ID" value="NZ_PYGD01000001.1"/>
</dbReference>
<organism evidence="2 3">
    <name type="scientific">Taibaiella chishuiensis</name>
    <dbReference type="NCBI Taxonomy" id="1434707"/>
    <lineage>
        <taxon>Bacteria</taxon>
        <taxon>Pseudomonadati</taxon>
        <taxon>Bacteroidota</taxon>
        <taxon>Chitinophagia</taxon>
        <taxon>Chitinophagales</taxon>
        <taxon>Chitinophagaceae</taxon>
        <taxon>Taibaiella</taxon>
    </lineage>
</organism>
<dbReference type="Proteomes" id="UP000240572">
    <property type="component" value="Unassembled WGS sequence"/>
</dbReference>
<evidence type="ECO:0000313" key="3">
    <source>
        <dbReference type="Proteomes" id="UP000240572"/>
    </source>
</evidence>
<feature type="signal peptide" evidence="1">
    <location>
        <begin position="1"/>
        <end position="24"/>
    </location>
</feature>
<name>A0A2P8DCG7_9BACT</name>
<gene>
    <name evidence="2" type="ORF">B0I18_1011079</name>
</gene>
<accession>A0A2P8DCG7</accession>
<dbReference type="OrthoDB" id="788168at2"/>
<feature type="chain" id="PRO_5015184958" evidence="1">
    <location>
        <begin position="25"/>
        <end position="305"/>
    </location>
</feature>
<evidence type="ECO:0000256" key="1">
    <source>
        <dbReference type="SAM" id="SignalP"/>
    </source>
</evidence>
<sequence length="305" mass="34834">MFKFRLPGWMLFLICAGFSIPSFAQKEIDKEALGRLTQLEDSLVVLADSMYNTPIPDFRIDYCVRFTKTLRQALDIPNSFYYPFTKLEQKVHILYPEDKSFRIINWMVAPSDMVRRYYGAIQMQGSALKLFPLRDFSDKLERGAETATLNADQWYGCEYYKIMTQTIQGEKMYLLFGFNSNGMSSNKKILDIMSLTESGPVFGAPVFLLPDARGQRLMAQNRVILEYKKAAQVSLNYDAAKGMVMFNRLMSEINDPNRKNTYIPTGQTDGLRLENGQYIYVRDAIPVLKLQDGQAPIDGVMSGGK</sequence>
<dbReference type="AlphaFoldDB" id="A0A2P8DCG7"/>
<dbReference type="EMBL" id="PYGD01000001">
    <property type="protein sequence ID" value="PSK94916.1"/>
    <property type="molecule type" value="Genomic_DNA"/>
</dbReference>
<reference evidence="2 3" key="1">
    <citation type="submission" date="2018-03" db="EMBL/GenBank/DDBJ databases">
        <title>Genomic Encyclopedia of Type Strains, Phase III (KMG-III): the genomes of soil and plant-associated and newly described type strains.</title>
        <authorList>
            <person name="Whitman W."/>
        </authorList>
    </citation>
    <scope>NUCLEOTIDE SEQUENCE [LARGE SCALE GENOMIC DNA]</scope>
    <source>
        <strain evidence="2 3">CGMCC 1.12700</strain>
    </source>
</reference>
<keyword evidence="3" id="KW-1185">Reference proteome</keyword>